<reference evidence="1 2" key="1">
    <citation type="submission" date="2017-09" db="EMBL/GenBank/DDBJ databases">
        <authorList>
            <person name="Ehlers B."/>
            <person name="Leendertz F.H."/>
        </authorList>
    </citation>
    <scope>NUCLEOTIDE SEQUENCE [LARGE SCALE GENOMIC DNA]</scope>
    <source>
        <strain evidence="1 2">USBA 140</strain>
    </source>
</reference>
<sequence length="227" mass="23317">MPTVIVTGANRGLGLEFAKQYAAAGWRVIATCRDPAGAGALTGIDGVEVAALDVGDLDAVAAFGARYGAEAIDLFVNNAGTYGGDRAAQAFGSTDAGAWLDTFRINTIAPMKLAEALAGGLEKAKGKIAILTSKVGSVADNTSGGATLYRTSKAAVNMVGKNLAIELAPRGIAVVLLHPGWVKTDMGGPNALITTEDSVSGMRRVIDGVSVHTSGRFYDYSGKEIPW</sequence>
<proteinExistence type="predicted"/>
<dbReference type="Pfam" id="PF00106">
    <property type="entry name" value="adh_short"/>
    <property type="match status" value="1"/>
</dbReference>
<dbReference type="EMBL" id="OCNJ01000005">
    <property type="protein sequence ID" value="SOD96438.1"/>
    <property type="molecule type" value="Genomic_DNA"/>
</dbReference>
<accession>A0A286GLP5</accession>
<dbReference type="SUPFAM" id="SSF51735">
    <property type="entry name" value="NAD(P)-binding Rossmann-fold domains"/>
    <property type="match status" value="1"/>
</dbReference>
<dbReference type="InterPro" id="IPR002347">
    <property type="entry name" value="SDR_fam"/>
</dbReference>
<dbReference type="Gene3D" id="3.40.50.720">
    <property type="entry name" value="NAD(P)-binding Rossmann-like Domain"/>
    <property type="match status" value="1"/>
</dbReference>
<dbReference type="GO" id="GO:0016616">
    <property type="term" value="F:oxidoreductase activity, acting on the CH-OH group of donors, NAD or NADP as acceptor"/>
    <property type="evidence" value="ECO:0007669"/>
    <property type="project" value="TreeGrafter"/>
</dbReference>
<dbReference type="PANTHER" id="PTHR45458">
    <property type="entry name" value="SHORT-CHAIN DEHYDROGENASE/REDUCTASE SDR"/>
    <property type="match status" value="1"/>
</dbReference>
<dbReference type="AlphaFoldDB" id="A0A286GLP5"/>
<dbReference type="InterPro" id="IPR036291">
    <property type="entry name" value="NAD(P)-bd_dom_sf"/>
</dbReference>
<dbReference type="Proteomes" id="UP000219621">
    <property type="component" value="Unassembled WGS sequence"/>
</dbReference>
<dbReference type="CDD" id="cd05325">
    <property type="entry name" value="carb_red_sniffer_like_SDR_c"/>
    <property type="match status" value="1"/>
</dbReference>
<dbReference type="InterPro" id="IPR052184">
    <property type="entry name" value="SDR_enzymes"/>
</dbReference>
<keyword evidence="2" id="KW-1185">Reference proteome</keyword>
<name>A0A286GLP5_9PROT</name>
<dbReference type="OrthoDB" id="9785826at2"/>
<evidence type="ECO:0000313" key="2">
    <source>
        <dbReference type="Proteomes" id="UP000219621"/>
    </source>
</evidence>
<gene>
    <name evidence="1" type="ORF">SAMN05421508_105325</name>
</gene>
<dbReference type="PRINTS" id="PR00081">
    <property type="entry name" value="GDHRDH"/>
</dbReference>
<evidence type="ECO:0000313" key="1">
    <source>
        <dbReference type="EMBL" id="SOD96438.1"/>
    </source>
</evidence>
<dbReference type="RefSeq" id="WP_097279692.1">
    <property type="nucleotide sequence ID" value="NZ_OCNJ01000005.1"/>
</dbReference>
<dbReference type="PANTHER" id="PTHR45458:SF1">
    <property type="entry name" value="SHORT CHAIN DEHYDROGENASE"/>
    <property type="match status" value="1"/>
</dbReference>
<organism evidence="1 2">
    <name type="scientific">Caenispirillum bisanense</name>
    <dbReference type="NCBI Taxonomy" id="414052"/>
    <lineage>
        <taxon>Bacteria</taxon>
        <taxon>Pseudomonadati</taxon>
        <taxon>Pseudomonadota</taxon>
        <taxon>Alphaproteobacteria</taxon>
        <taxon>Rhodospirillales</taxon>
        <taxon>Novispirillaceae</taxon>
        <taxon>Caenispirillum</taxon>
    </lineage>
</organism>
<protein>
    <submittedName>
        <fullName evidence="1">Short-chain dehydrogenase</fullName>
    </submittedName>
</protein>